<dbReference type="InterPro" id="IPR052035">
    <property type="entry name" value="ZnF_BED_domain_contain"/>
</dbReference>
<evidence type="ECO:0000313" key="4">
    <source>
        <dbReference type="Proteomes" id="UP000596660"/>
    </source>
</evidence>
<dbReference type="InterPro" id="IPR044730">
    <property type="entry name" value="RNase_H-like_dom_plant"/>
</dbReference>
<organism evidence="3 4">
    <name type="scientific">Chenopodium quinoa</name>
    <name type="common">Quinoa</name>
    <dbReference type="NCBI Taxonomy" id="63459"/>
    <lineage>
        <taxon>Eukaryota</taxon>
        <taxon>Viridiplantae</taxon>
        <taxon>Streptophyta</taxon>
        <taxon>Embryophyta</taxon>
        <taxon>Tracheophyta</taxon>
        <taxon>Spermatophyta</taxon>
        <taxon>Magnoliopsida</taxon>
        <taxon>eudicotyledons</taxon>
        <taxon>Gunneridae</taxon>
        <taxon>Pentapetalae</taxon>
        <taxon>Caryophyllales</taxon>
        <taxon>Chenopodiaceae</taxon>
        <taxon>Chenopodioideae</taxon>
        <taxon>Atripliceae</taxon>
        <taxon>Chenopodium</taxon>
    </lineage>
</organism>
<dbReference type="Pfam" id="PF03321">
    <property type="entry name" value="GH3"/>
    <property type="match status" value="1"/>
</dbReference>
<dbReference type="Pfam" id="PF13456">
    <property type="entry name" value="RVT_3"/>
    <property type="match status" value="1"/>
</dbReference>
<reference evidence="3" key="1">
    <citation type="journal article" date="2017" name="Nature">
        <title>The genome of Chenopodium quinoa.</title>
        <authorList>
            <person name="Jarvis D.E."/>
            <person name="Ho Y.S."/>
            <person name="Lightfoot D.J."/>
            <person name="Schmoeckel S.M."/>
            <person name="Li B."/>
            <person name="Borm T.J.A."/>
            <person name="Ohyanagi H."/>
            <person name="Mineta K."/>
            <person name="Michell C.T."/>
            <person name="Saber N."/>
            <person name="Kharbatia N.M."/>
            <person name="Rupper R.R."/>
            <person name="Sharp A.R."/>
            <person name="Dally N."/>
            <person name="Boughton B.A."/>
            <person name="Woo Y.H."/>
            <person name="Gao G."/>
            <person name="Schijlen E.G.W.M."/>
            <person name="Guo X."/>
            <person name="Momin A.A."/>
            <person name="Negrao S."/>
            <person name="Al-Babili S."/>
            <person name="Gehring C."/>
            <person name="Roessner U."/>
            <person name="Jung C."/>
            <person name="Murphy K."/>
            <person name="Arold S.T."/>
            <person name="Gojobori T."/>
            <person name="van der Linden C.G."/>
            <person name="van Loo E.N."/>
            <person name="Jellen E.N."/>
            <person name="Maughan P.J."/>
            <person name="Tester M."/>
        </authorList>
    </citation>
    <scope>NUCLEOTIDE SEQUENCE [LARGE SCALE GENOMIC DNA]</scope>
    <source>
        <strain evidence="3">cv. PI 614886</strain>
    </source>
</reference>
<accession>A0A803M8I5</accession>
<dbReference type="InterPro" id="IPR002156">
    <property type="entry name" value="RNaseH_domain"/>
</dbReference>
<dbReference type="Gramene" id="AUR62025211-RA">
    <property type="protein sequence ID" value="AUR62025211-RA:cds"/>
    <property type="gene ID" value="AUR62025211"/>
</dbReference>
<dbReference type="Proteomes" id="UP000596660">
    <property type="component" value="Unplaced"/>
</dbReference>
<dbReference type="PANTHER" id="PTHR46481">
    <property type="entry name" value="ZINC FINGER BED DOMAIN-CONTAINING PROTEIN 4"/>
    <property type="match status" value="1"/>
</dbReference>
<dbReference type="EnsemblPlants" id="AUR62025211-RA">
    <property type="protein sequence ID" value="AUR62025211-RA:cds"/>
    <property type="gene ID" value="AUR62025211"/>
</dbReference>
<reference evidence="3" key="2">
    <citation type="submission" date="2021-03" db="UniProtKB">
        <authorList>
            <consortium name="EnsemblPlants"/>
        </authorList>
    </citation>
    <scope>IDENTIFICATION</scope>
</reference>
<dbReference type="Gene3D" id="3.30.420.10">
    <property type="entry name" value="Ribonuclease H-like superfamily/Ribonuclease H"/>
    <property type="match status" value="1"/>
</dbReference>
<dbReference type="CDD" id="cd06222">
    <property type="entry name" value="RNase_H_like"/>
    <property type="match status" value="1"/>
</dbReference>
<dbReference type="GO" id="GO:0004523">
    <property type="term" value="F:RNA-DNA hybrid ribonuclease activity"/>
    <property type="evidence" value="ECO:0007669"/>
    <property type="project" value="InterPro"/>
</dbReference>
<evidence type="ECO:0000259" key="1">
    <source>
        <dbReference type="Pfam" id="PF13456"/>
    </source>
</evidence>
<dbReference type="AlphaFoldDB" id="A0A803M8I5"/>
<keyword evidence="4" id="KW-1185">Reference proteome</keyword>
<dbReference type="InterPro" id="IPR055378">
    <property type="entry name" value="GH3_C"/>
</dbReference>
<proteinExistence type="predicted"/>
<evidence type="ECO:0000313" key="3">
    <source>
        <dbReference type="EnsemblPlants" id="AUR62025211-RA:cds"/>
    </source>
</evidence>
<dbReference type="SUPFAM" id="SSF140996">
    <property type="entry name" value="Hermes dimerisation domain"/>
    <property type="match status" value="1"/>
</dbReference>
<protein>
    <submittedName>
        <fullName evidence="3">Uncharacterized protein</fullName>
    </submittedName>
</protein>
<sequence>MIDENLIMSQPKSISPRFRLPSFTFLAAPQLLLKTDASFSSITMSAGIGCICRDYQGVWCEGMAMHIPCTSAVWGEALVVLFSLKWARSIGFAEGLLLSDCERVVQGINLQDKVWDELTNVYNECRELLQQLQRLSLKQGKRDQVQEADAVARGARQKLTTMASRKKDVAVLMLQFIEEVTSKCKEQQREVLAGILSQNADTEYLKRHGMKGCVDFETFKSKVLVVTYEDIQPDIQRIANGDSSPILCAQPITEFFIRKQISSLTKAYSCTSVQQYRYHYNQAESSQSKRTPAYSQDTAQSLSEVDVEELYASLPPESCQSYPTNVNKGKDKQTELLFDKENDSGKSKCGNVNLKEIREALIYMIIVDELPFKHVEKPGFKHLKQVACPQFTIPSRVTIARDCVKLYYTEKERLREMFKACQRISVTTDTWTSIKRINYMCLSAHFIDSEWKLHKKIINFCPISHKGEAIGKAVEACLEHWGIEDKLFTVTVDNASSNDVACMHLSRMRVFSGLSLPDGEDLNDNERPPEEEDWKKVQRLTLFLKGFFVLTKRISGSHNVTSNKGLSEIASMYNMLNKWEKSGDLNFQAMAIAMKQKFDKYWGNVNKMNKLIYVASILDPHCKFILVELSLIDMHGKEKGSKLANEVDKNVQCGDVDNEVCSLAIEEAFNAVYRRSRAVHLSVGPLEIRVVKNGTFEELMDYAISRGASINQYKVPRCVNDMSIVELLDSKVVLAQESPTMPLGAHKAIMRYHILA</sequence>
<dbReference type="Pfam" id="PF23572">
    <property type="entry name" value="GH3_C"/>
    <property type="match status" value="1"/>
</dbReference>
<dbReference type="SUPFAM" id="SSF53098">
    <property type="entry name" value="Ribonuclease H-like"/>
    <property type="match status" value="1"/>
</dbReference>
<feature type="domain" description="RNase H type-1" evidence="1">
    <location>
        <begin position="35"/>
        <end position="153"/>
    </location>
</feature>
<dbReference type="InterPro" id="IPR036397">
    <property type="entry name" value="RNaseH_sf"/>
</dbReference>
<name>A0A803M8I5_CHEQI</name>
<feature type="domain" description="GH3 C-terminal" evidence="2">
    <location>
        <begin position="633"/>
        <end position="721"/>
    </location>
</feature>
<dbReference type="InterPro" id="IPR012337">
    <property type="entry name" value="RNaseH-like_sf"/>
</dbReference>
<evidence type="ECO:0000259" key="2">
    <source>
        <dbReference type="Pfam" id="PF23572"/>
    </source>
</evidence>
<dbReference type="GO" id="GO:0003677">
    <property type="term" value="F:DNA binding"/>
    <property type="evidence" value="ECO:0007669"/>
    <property type="project" value="UniProtKB-KW"/>
</dbReference>
<dbReference type="PANTHER" id="PTHR46481:SF7">
    <property type="entry name" value="ZINC FINGER BED DOMAIN-CONTAINING PROTEIN RICESLEEPER 2-LIKE"/>
    <property type="match status" value="1"/>
</dbReference>